<reference evidence="3 4" key="1">
    <citation type="journal article" date="2019" name="Anaerobe">
        <title>Brachyspira catarrhinii sp. nov., an anaerobic intestinal spirochaete isolated from vervet monkeys may have been misidentified as Brachyspira aalborgi in previous studies.</title>
        <authorList>
            <person name="Phillips N.D."/>
            <person name="La T."/>
            <person name="Hampson D.J."/>
        </authorList>
    </citation>
    <scope>NUCLEOTIDE SEQUENCE [LARGE SCALE GENOMIC DNA]</scope>
    <source>
        <strain evidence="3 4">Z12</strain>
    </source>
</reference>
<gene>
    <name evidence="3" type="ORF">EZH24_08850</name>
</gene>
<evidence type="ECO:0000259" key="2">
    <source>
        <dbReference type="Pfam" id="PF16289"/>
    </source>
</evidence>
<name>A0ABY2TPT3_9SPIR</name>
<dbReference type="Proteomes" id="UP000310168">
    <property type="component" value="Unassembled WGS sequence"/>
</dbReference>
<feature type="coiled-coil region" evidence="1">
    <location>
        <begin position="196"/>
        <end position="245"/>
    </location>
</feature>
<accession>A0ABY2TPT3</accession>
<dbReference type="InterPro" id="IPR032557">
    <property type="entry name" value="DUF4935"/>
</dbReference>
<organism evidence="3 4">
    <name type="scientific">Brachyspira catarrhinii</name>
    <dbReference type="NCBI Taxonomy" id="2528966"/>
    <lineage>
        <taxon>Bacteria</taxon>
        <taxon>Pseudomonadati</taxon>
        <taxon>Spirochaetota</taxon>
        <taxon>Spirochaetia</taxon>
        <taxon>Brachyspirales</taxon>
        <taxon>Brachyspiraceae</taxon>
        <taxon>Brachyspira</taxon>
    </lineage>
</organism>
<keyword evidence="4" id="KW-1185">Reference proteome</keyword>
<sequence>MKIFFDTNVFYTDLLFKSQAIDLLLEMSKENLIELYIAEMVLLELEKAYVESVQKKLNNLKELKKLDIKINDAIDNDYYLYNYNPDRIKNIFYSRIEELKKEYKVNIVEVDNYEINQLLYRYIEKKAPFDNNKNSWQDCLVWSSYEKIINKTDDKYYIFIVNDKKAFSSESNRENLHHDYLIDGKNIEYYDKIINFSNNNLEFKNLKKELEKLKLTKQFKQLELLDKLKDSIKEMNIINKNFIENNFADGIVSEIKEIDFLELEKEKIYKKFGDLVEIVTPTDNIKCDNIEYDIKIENDILSVYGNIIISNEMDIYTINYARESSDDWYIDNEVWFKLNIDFSFIININENKIEDIEDFELSKENISDFKLSNIQVVDIIK</sequence>
<evidence type="ECO:0000256" key="1">
    <source>
        <dbReference type="SAM" id="Coils"/>
    </source>
</evidence>
<proteinExistence type="predicted"/>
<comment type="caution">
    <text evidence="3">The sequence shown here is derived from an EMBL/GenBank/DDBJ whole genome shotgun (WGS) entry which is preliminary data.</text>
</comment>
<protein>
    <recommendedName>
        <fullName evidence="2">DUF4935 domain-containing protein</fullName>
    </recommendedName>
</protein>
<keyword evidence="1" id="KW-0175">Coiled coil</keyword>
<feature type="domain" description="DUF4935" evidence="2">
    <location>
        <begin position="3"/>
        <end position="167"/>
    </location>
</feature>
<dbReference type="EMBL" id="SJDU01000248">
    <property type="protein sequence ID" value="TKZ33125.1"/>
    <property type="molecule type" value="Genomic_DNA"/>
</dbReference>
<dbReference type="RefSeq" id="WP_137998800.1">
    <property type="nucleotide sequence ID" value="NZ_SJDU01000248.1"/>
</dbReference>
<evidence type="ECO:0000313" key="4">
    <source>
        <dbReference type="Proteomes" id="UP000310168"/>
    </source>
</evidence>
<evidence type="ECO:0000313" key="3">
    <source>
        <dbReference type="EMBL" id="TKZ33125.1"/>
    </source>
</evidence>
<dbReference type="Pfam" id="PF16289">
    <property type="entry name" value="PIN_12"/>
    <property type="match status" value="1"/>
</dbReference>